<dbReference type="EMBL" id="BLXT01002329">
    <property type="protein sequence ID" value="GFN93308.1"/>
    <property type="molecule type" value="Genomic_DNA"/>
</dbReference>
<dbReference type="Proteomes" id="UP000735302">
    <property type="component" value="Unassembled WGS sequence"/>
</dbReference>
<keyword evidence="2" id="KW-0812">Transmembrane</keyword>
<feature type="region of interest" description="Disordered" evidence="1">
    <location>
        <begin position="1"/>
        <end position="25"/>
    </location>
</feature>
<keyword evidence="4" id="KW-1185">Reference proteome</keyword>
<evidence type="ECO:0000256" key="1">
    <source>
        <dbReference type="SAM" id="MobiDB-lite"/>
    </source>
</evidence>
<keyword evidence="2" id="KW-1133">Transmembrane helix</keyword>
<evidence type="ECO:0000313" key="3">
    <source>
        <dbReference type="EMBL" id="GFN93308.1"/>
    </source>
</evidence>
<proteinExistence type="predicted"/>
<keyword evidence="2" id="KW-0472">Membrane</keyword>
<feature type="compositionally biased region" description="Polar residues" evidence="1">
    <location>
        <begin position="1"/>
        <end position="12"/>
    </location>
</feature>
<protein>
    <submittedName>
        <fullName evidence="3">Uncharacterized protein</fullName>
    </submittedName>
</protein>
<dbReference type="AlphaFoldDB" id="A0AAV3ZHE2"/>
<feature type="transmembrane region" description="Helical" evidence="2">
    <location>
        <begin position="20"/>
        <end position="47"/>
    </location>
</feature>
<reference evidence="3 4" key="1">
    <citation type="journal article" date="2021" name="Elife">
        <title>Chloroplast acquisition without the gene transfer in kleptoplastic sea slugs, Plakobranchus ocellatus.</title>
        <authorList>
            <person name="Maeda T."/>
            <person name="Takahashi S."/>
            <person name="Yoshida T."/>
            <person name="Shimamura S."/>
            <person name="Takaki Y."/>
            <person name="Nagai Y."/>
            <person name="Toyoda A."/>
            <person name="Suzuki Y."/>
            <person name="Arimoto A."/>
            <person name="Ishii H."/>
            <person name="Satoh N."/>
            <person name="Nishiyama T."/>
            <person name="Hasebe M."/>
            <person name="Maruyama T."/>
            <person name="Minagawa J."/>
            <person name="Obokata J."/>
            <person name="Shigenobu S."/>
        </authorList>
    </citation>
    <scope>NUCLEOTIDE SEQUENCE [LARGE SCALE GENOMIC DNA]</scope>
</reference>
<comment type="caution">
    <text evidence="3">The sequence shown here is derived from an EMBL/GenBank/DDBJ whole genome shotgun (WGS) entry which is preliminary data.</text>
</comment>
<sequence length="86" mass="9407">MAHLQLDSSDTPQADHPGPSVLSSVMSVSSVPPTLVVNAASITVLCLQERRIIMAKMRRHPAALQVLHDTRILPSFAGMQYRATRM</sequence>
<accession>A0AAV3ZHE2</accession>
<gene>
    <name evidence="3" type="ORF">PoB_001981400</name>
</gene>
<name>A0AAV3ZHE2_9GAST</name>
<organism evidence="3 4">
    <name type="scientific">Plakobranchus ocellatus</name>
    <dbReference type="NCBI Taxonomy" id="259542"/>
    <lineage>
        <taxon>Eukaryota</taxon>
        <taxon>Metazoa</taxon>
        <taxon>Spiralia</taxon>
        <taxon>Lophotrochozoa</taxon>
        <taxon>Mollusca</taxon>
        <taxon>Gastropoda</taxon>
        <taxon>Heterobranchia</taxon>
        <taxon>Euthyneura</taxon>
        <taxon>Panpulmonata</taxon>
        <taxon>Sacoglossa</taxon>
        <taxon>Placobranchoidea</taxon>
        <taxon>Plakobranchidae</taxon>
        <taxon>Plakobranchus</taxon>
    </lineage>
</organism>
<evidence type="ECO:0000313" key="4">
    <source>
        <dbReference type="Proteomes" id="UP000735302"/>
    </source>
</evidence>
<evidence type="ECO:0000256" key="2">
    <source>
        <dbReference type="SAM" id="Phobius"/>
    </source>
</evidence>